<dbReference type="GO" id="GO:0046872">
    <property type="term" value="F:metal ion binding"/>
    <property type="evidence" value="ECO:0007669"/>
    <property type="project" value="InterPro"/>
</dbReference>
<dbReference type="InterPro" id="IPR018211">
    <property type="entry name" value="ADH_Fe_CS"/>
</dbReference>
<dbReference type="InterPro" id="IPR056798">
    <property type="entry name" value="ADH_Fe_C"/>
</dbReference>
<organism evidence="5 6">
    <name type="scientific">Bacteroides fragilis (strain YCH46)</name>
    <dbReference type="NCBI Taxonomy" id="295405"/>
    <lineage>
        <taxon>Bacteria</taxon>
        <taxon>Pseudomonadati</taxon>
        <taxon>Bacteroidota</taxon>
        <taxon>Bacteroidia</taxon>
        <taxon>Bacteroidales</taxon>
        <taxon>Bacteroidaceae</taxon>
        <taxon>Bacteroides</taxon>
    </lineage>
</organism>
<protein>
    <submittedName>
        <fullName evidence="5">Putative alcohol dehydrogenase</fullName>
    </submittedName>
</protein>
<dbReference type="GO" id="GO:0017000">
    <property type="term" value="P:antibiotic biosynthetic process"/>
    <property type="evidence" value="ECO:0007669"/>
    <property type="project" value="InterPro"/>
</dbReference>
<keyword evidence="2" id="KW-0560">Oxidoreductase</keyword>
<dbReference type="Pfam" id="PF25137">
    <property type="entry name" value="ADH_Fe_C"/>
    <property type="match status" value="1"/>
</dbReference>
<dbReference type="Proteomes" id="UP000002197">
    <property type="component" value="Chromosome"/>
</dbReference>
<dbReference type="GO" id="GO:0004022">
    <property type="term" value="F:alcohol dehydrogenase (NAD+) activity"/>
    <property type="evidence" value="ECO:0007669"/>
    <property type="project" value="TreeGrafter"/>
</dbReference>
<dbReference type="FunFam" id="3.40.50.1970:FF:000003">
    <property type="entry name" value="Alcohol dehydrogenase, iron-containing"/>
    <property type="match status" value="1"/>
</dbReference>
<evidence type="ECO:0000313" key="6">
    <source>
        <dbReference type="Proteomes" id="UP000002197"/>
    </source>
</evidence>
<dbReference type="PATRIC" id="fig|295405.11.peg.2486"/>
<dbReference type="Gene3D" id="1.20.1090.10">
    <property type="entry name" value="Dehydroquinate synthase-like - alpha domain"/>
    <property type="match status" value="1"/>
</dbReference>
<dbReference type="AlphaFoldDB" id="Q64T53"/>
<dbReference type="PANTHER" id="PTHR11496">
    <property type="entry name" value="ALCOHOL DEHYDROGENASE"/>
    <property type="match status" value="1"/>
</dbReference>
<feature type="domain" description="Fe-containing alcohol dehydrogenase-like C-terminal" evidence="4">
    <location>
        <begin position="178"/>
        <end position="284"/>
    </location>
</feature>
<evidence type="ECO:0000256" key="1">
    <source>
        <dbReference type="ARBA" id="ARBA00007358"/>
    </source>
</evidence>
<reference evidence="5 6" key="1">
    <citation type="journal article" date="2004" name="Proc. Natl. Acad. Sci. U.S.A.">
        <title>Genomic analysis of Bacteroides fragilis reveals extensive DNA inversions regulating cell surface adaptation.</title>
        <authorList>
            <person name="Kuwahara T."/>
            <person name="Yamashita A."/>
            <person name="Hirakawa H."/>
            <person name="Nakayama H."/>
            <person name="Toh H."/>
            <person name="Okada N."/>
            <person name="Kuhara S."/>
            <person name="Hattori M."/>
            <person name="Hayashi T."/>
            <person name="Ohnishi Y."/>
        </authorList>
    </citation>
    <scope>NUCLEOTIDE SEQUENCE [LARGE SCALE GENOMIC DNA]</scope>
    <source>
        <strain evidence="5 6">YCH46</strain>
    </source>
</reference>
<dbReference type="OrthoDB" id="9801156at2"/>
<name>Q64T53_BACFR</name>
<dbReference type="EMBL" id="AP006841">
    <property type="protein sequence ID" value="BAD49326.1"/>
    <property type="molecule type" value="Genomic_DNA"/>
</dbReference>
<feature type="domain" description="Alcohol dehydrogenase iron-type/glycerol dehydrogenase GldA" evidence="3">
    <location>
        <begin position="3"/>
        <end position="166"/>
    </location>
</feature>
<evidence type="ECO:0000259" key="4">
    <source>
        <dbReference type="Pfam" id="PF25137"/>
    </source>
</evidence>
<dbReference type="PANTHER" id="PTHR11496:SF103">
    <property type="entry name" value="DEHYDROGENASE, PUTATIVE-RELATED"/>
    <property type="match status" value="1"/>
</dbReference>
<dbReference type="CDD" id="cd08182">
    <property type="entry name" value="HEPD"/>
    <property type="match status" value="1"/>
</dbReference>
<dbReference type="InterPro" id="IPR039697">
    <property type="entry name" value="Alcohol_dehydrogenase_Fe"/>
</dbReference>
<dbReference type="InterPro" id="IPR035873">
    <property type="entry name" value="PhpC"/>
</dbReference>
<proteinExistence type="inferred from homology"/>
<evidence type="ECO:0000256" key="2">
    <source>
        <dbReference type="ARBA" id="ARBA00023002"/>
    </source>
</evidence>
<sequence>MKQRVYLGNSSSDELFSILQKFSPSKLFLLRGKESYKYCGAEMALNSVFLRLGCEVVEFCDFDKNPKMEDLEKGIELLNDSGSSLVLAIGGGSVLDMAKLIRFFFSYSGDKTGNSFRKEQDLLPLIVLPTTAGTGSEATHFAVLYKDNIKYSVAHRDILPDVAIVDSRFTYRNPQYLTACTGFDALAQAIEAYWNVNATEESDKYALRSINLLWRNLLSVVESPTESVRDNVSRGSFWAGKAINLTKTTAPHAFSYPFTTNYGYPHGHAVALTFPFLFQYNLSDLDVNLSPDLNMTVYRKKRDILLGIMNVSIGQSCEFFIRYLTSLGLFASLNDIVFDKKMILNGVNMERLKNNPKFITHEFAVRMLNELEILIHGK</sequence>
<evidence type="ECO:0000313" key="5">
    <source>
        <dbReference type="EMBL" id="BAD49326.1"/>
    </source>
</evidence>
<dbReference type="InterPro" id="IPR001670">
    <property type="entry name" value="ADH_Fe/GldA"/>
</dbReference>
<dbReference type="HOGENOM" id="CLU_007207_0_0_10"/>
<dbReference type="Gene3D" id="3.40.50.1970">
    <property type="match status" value="1"/>
</dbReference>
<dbReference type="PROSITE" id="PS00913">
    <property type="entry name" value="ADH_IRON_1"/>
    <property type="match status" value="1"/>
</dbReference>
<dbReference type="STRING" id="295405.BF2576"/>
<dbReference type="KEGG" id="bfr:BF2576"/>
<comment type="similarity">
    <text evidence="1">Belongs to the iron-containing alcohol dehydrogenase family.</text>
</comment>
<dbReference type="RefSeq" id="WP_011202931.1">
    <property type="nucleotide sequence ID" value="NC_006347.1"/>
</dbReference>
<evidence type="ECO:0000259" key="3">
    <source>
        <dbReference type="Pfam" id="PF00465"/>
    </source>
</evidence>
<gene>
    <name evidence="5" type="ordered locus">BF2576</name>
</gene>
<dbReference type="Pfam" id="PF00465">
    <property type="entry name" value="Fe-ADH"/>
    <property type="match status" value="1"/>
</dbReference>
<dbReference type="SUPFAM" id="SSF56796">
    <property type="entry name" value="Dehydroquinate synthase-like"/>
    <property type="match status" value="1"/>
</dbReference>
<accession>Q64T53</accession>